<keyword evidence="8" id="KW-1185">Reference proteome</keyword>
<dbReference type="PRINTS" id="PR00455">
    <property type="entry name" value="HTHTETR"/>
</dbReference>
<feature type="DNA-binding region" description="H-T-H motif" evidence="5">
    <location>
        <begin position="82"/>
        <end position="101"/>
    </location>
</feature>
<proteinExistence type="predicted"/>
<dbReference type="PANTHER" id="PTHR30055">
    <property type="entry name" value="HTH-TYPE TRANSCRIPTIONAL REGULATOR RUTR"/>
    <property type="match status" value="1"/>
</dbReference>
<dbReference type="SUPFAM" id="SSF46689">
    <property type="entry name" value="Homeodomain-like"/>
    <property type="match status" value="1"/>
</dbReference>
<dbReference type="InterPro" id="IPR003012">
    <property type="entry name" value="Tet_transcr_reg_TetR"/>
</dbReference>
<sequence length="249" mass="26691">MVVGQLQDFEHLVAGQTLAALEHLLACQCQYVHRCLRHPDVLLRSANLNSVQGSVPGVQLHKPDVVDAATTLLDNYGIADLSMRRLAKELNVSPGALYWHFANKQQLLGAVADRILGNVDEVSADWRDRIAAICAQLRDALLSHTDGAELVSASFAAGQSEVMAQILAWLTDAATAAGVDSGHAAVAARTVLYYVLGFTADEQSRLQWDAAGVDLPDEQSVLGADPSRRFGFGVQLLIDGIAARRTSPV</sequence>
<dbReference type="PANTHER" id="PTHR30055:SF151">
    <property type="entry name" value="TRANSCRIPTIONAL REGULATORY PROTEIN"/>
    <property type="match status" value="1"/>
</dbReference>
<evidence type="ECO:0000259" key="6">
    <source>
        <dbReference type="PROSITE" id="PS50977"/>
    </source>
</evidence>
<evidence type="ECO:0000313" key="8">
    <source>
        <dbReference type="Proteomes" id="UP000466445"/>
    </source>
</evidence>
<evidence type="ECO:0000256" key="5">
    <source>
        <dbReference type="PROSITE-ProRule" id="PRU00335"/>
    </source>
</evidence>
<dbReference type="GO" id="GO:0045892">
    <property type="term" value="P:negative regulation of DNA-templated transcription"/>
    <property type="evidence" value="ECO:0007669"/>
    <property type="project" value="InterPro"/>
</dbReference>
<dbReference type="GO" id="GO:0000976">
    <property type="term" value="F:transcription cis-regulatory region binding"/>
    <property type="evidence" value="ECO:0007669"/>
    <property type="project" value="TreeGrafter"/>
</dbReference>
<dbReference type="PROSITE" id="PS50977">
    <property type="entry name" value="HTH_TETR_2"/>
    <property type="match status" value="1"/>
</dbReference>
<dbReference type="InterPro" id="IPR004111">
    <property type="entry name" value="Repressor_TetR_C"/>
</dbReference>
<dbReference type="GO" id="GO:0046677">
    <property type="term" value="P:response to antibiotic"/>
    <property type="evidence" value="ECO:0007669"/>
    <property type="project" value="InterPro"/>
</dbReference>
<dbReference type="Gene3D" id="1.10.357.10">
    <property type="entry name" value="Tetracycline Repressor, domain 2"/>
    <property type="match status" value="1"/>
</dbReference>
<dbReference type="InterPro" id="IPR009057">
    <property type="entry name" value="Homeodomain-like_sf"/>
</dbReference>
<dbReference type="EMBL" id="AP022595">
    <property type="protein sequence ID" value="BBY61215.1"/>
    <property type="molecule type" value="Genomic_DNA"/>
</dbReference>
<dbReference type="PRINTS" id="PR00400">
    <property type="entry name" value="TETREPRESSOR"/>
</dbReference>
<evidence type="ECO:0000313" key="7">
    <source>
        <dbReference type="EMBL" id="BBY61215.1"/>
    </source>
</evidence>
<dbReference type="InterPro" id="IPR050109">
    <property type="entry name" value="HTH-type_TetR-like_transc_reg"/>
</dbReference>
<dbReference type="Pfam" id="PF02909">
    <property type="entry name" value="TetR_C_1"/>
    <property type="match status" value="1"/>
</dbReference>
<organism evidence="7 8">
    <name type="scientific">Mycolicibacterium sarraceniae</name>
    <dbReference type="NCBI Taxonomy" id="1534348"/>
    <lineage>
        <taxon>Bacteria</taxon>
        <taxon>Bacillati</taxon>
        <taxon>Actinomycetota</taxon>
        <taxon>Actinomycetes</taxon>
        <taxon>Mycobacteriales</taxon>
        <taxon>Mycobacteriaceae</taxon>
        <taxon>Mycolicibacterium</taxon>
    </lineage>
</organism>
<dbReference type="Proteomes" id="UP000466445">
    <property type="component" value="Chromosome"/>
</dbReference>
<feature type="domain" description="HTH tetR-type" evidence="6">
    <location>
        <begin position="59"/>
        <end position="119"/>
    </location>
</feature>
<dbReference type="PROSITE" id="PS01081">
    <property type="entry name" value="HTH_TETR_1"/>
    <property type="match status" value="1"/>
</dbReference>
<dbReference type="Pfam" id="PF00440">
    <property type="entry name" value="TetR_N"/>
    <property type="match status" value="1"/>
</dbReference>
<evidence type="ECO:0000256" key="4">
    <source>
        <dbReference type="ARBA" id="ARBA00023163"/>
    </source>
</evidence>
<keyword evidence="3 5" id="KW-0238">DNA-binding</keyword>
<keyword evidence="2" id="KW-0805">Transcription regulation</keyword>
<dbReference type="Gene3D" id="1.10.10.60">
    <property type="entry name" value="Homeodomain-like"/>
    <property type="match status" value="1"/>
</dbReference>
<keyword evidence="1" id="KW-0678">Repressor</keyword>
<dbReference type="SUPFAM" id="SSF48498">
    <property type="entry name" value="Tetracyclin repressor-like, C-terminal domain"/>
    <property type="match status" value="1"/>
</dbReference>
<evidence type="ECO:0000256" key="2">
    <source>
        <dbReference type="ARBA" id="ARBA00023015"/>
    </source>
</evidence>
<name>A0A7I7SZ01_9MYCO</name>
<dbReference type="InterPro" id="IPR001647">
    <property type="entry name" value="HTH_TetR"/>
</dbReference>
<accession>A0A7I7SZ01</accession>
<dbReference type="KEGG" id="msar:MSAR_43510"/>
<evidence type="ECO:0000256" key="1">
    <source>
        <dbReference type="ARBA" id="ARBA00022491"/>
    </source>
</evidence>
<gene>
    <name evidence="7" type="ORF">MSAR_43510</name>
</gene>
<dbReference type="InterPro" id="IPR036271">
    <property type="entry name" value="Tet_transcr_reg_TetR-rel_C_sf"/>
</dbReference>
<dbReference type="InterPro" id="IPR023772">
    <property type="entry name" value="DNA-bd_HTH_TetR-type_CS"/>
</dbReference>
<evidence type="ECO:0000256" key="3">
    <source>
        <dbReference type="ARBA" id="ARBA00023125"/>
    </source>
</evidence>
<dbReference type="AlphaFoldDB" id="A0A7I7SZ01"/>
<dbReference type="GO" id="GO:0003700">
    <property type="term" value="F:DNA-binding transcription factor activity"/>
    <property type="evidence" value="ECO:0007669"/>
    <property type="project" value="TreeGrafter"/>
</dbReference>
<protein>
    <recommendedName>
        <fullName evidence="6">HTH tetR-type domain-containing protein</fullName>
    </recommendedName>
</protein>
<reference evidence="7 8" key="1">
    <citation type="journal article" date="2019" name="Emerg. Microbes Infect.">
        <title>Comprehensive subspecies identification of 175 nontuberculous mycobacteria species based on 7547 genomic profiles.</title>
        <authorList>
            <person name="Matsumoto Y."/>
            <person name="Kinjo T."/>
            <person name="Motooka D."/>
            <person name="Nabeya D."/>
            <person name="Jung N."/>
            <person name="Uechi K."/>
            <person name="Horii T."/>
            <person name="Iida T."/>
            <person name="Fujita J."/>
            <person name="Nakamura S."/>
        </authorList>
    </citation>
    <scope>NUCLEOTIDE SEQUENCE [LARGE SCALE GENOMIC DNA]</scope>
    <source>
        <strain evidence="7 8">JCM 30395</strain>
    </source>
</reference>
<keyword evidence="4" id="KW-0804">Transcription</keyword>